<name>A0A6I2UTR5_9FIRM</name>
<protein>
    <submittedName>
        <fullName evidence="8">Type II secretion system F family protein</fullName>
    </submittedName>
</protein>
<evidence type="ECO:0000256" key="5">
    <source>
        <dbReference type="ARBA" id="ARBA00023136"/>
    </source>
</evidence>
<dbReference type="Proteomes" id="UP000430222">
    <property type="component" value="Unassembled WGS sequence"/>
</dbReference>
<evidence type="ECO:0000256" key="3">
    <source>
        <dbReference type="ARBA" id="ARBA00022692"/>
    </source>
</evidence>
<dbReference type="GO" id="GO:0005886">
    <property type="term" value="C:plasma membrane"/>
    <property type="evidence" value="ECO:0007669"/>
    <property type="project" value="UniProtKB-SubCell"/>
</dbReference>
<feature type="domain" description="Type II secretion system protein GspF" evidence="7">
    <location>
        <begin position="188"/>
        <end position="312"/>
    </location>
</feature>
<accession>A0A6I2UTR5</accession>
<comment type="caution">
    <text evidence="8">The sequence shown here is derived from an EMBL/GenBank/DDBJ whole genome shotgun (WGS) entry which is preliminary data.</text>
</comment>
<evidence type="ECO:0000256" key="6">
    <source>
        <dbReference type="SAM" id="Phobius"/>
    </source>
</evidence>
<organism evidence="8 9">
    <name type="scientific">Selenomonas montiformis</name>
    <dbReference type="NCBI Taxonomy" id="2652285"/>
    <lineage>
        <taxon>Bacteria</taxon>
        <taxon>Bacillati</taxon>
        <taxon>Bacillota</taxon>
        <taxon>Negativicutes</taxon>
        <taxon>Selenomonadales</taxon>
        <taxon>Selenomonadaceae</taxon>
        <taxon>Selenomonas</taxon>
    </lineage>
</organism>
<evidence type="ECO:0000313" key="9">
    <source>
        <dbReference type="Proteomes" id="UP000430222"/>
    </source>
</evidence>
<feature type="transmembrane region" description="Helical" evidence="6">
    <location>
        <begin position="295"/>
        <end position="317"/>
    </location>
</feature>
<feature type="transmembrane region" description="Helical" evidence="6">
    <location>
        <begin position="146"/>
        <end position="165"/>
    </location>
</feature>
<dbReference type="Pfam" id="PF00482">
    <property type="entry name" value="T2SSF"/>
    <property type="match status" value="1"/>
</dbReference>
<dbReference type="EMBL" id="VUNL01000004">
    <property type="protein sequence ID" value="MSV24607.1"/>
    <property type="molecule type" value="Genomic_DNA"/>
</dbReference>
<keyword evidence="5 6" id="KW-0472">Membrane</keyword>
<gene>
    <name evidence="8" type="ORF">FYJ78_05265</name>
</gene>
<evidence type="ECO:0000256" key="1">
    <source>
        <dbReference type="ARBA" id="ARBA00004651"/>
    </source>
</evidence>
<dbReference type="PANTHER" id="PTHR35007:SF2">
    <property type="entry name" value="PILUS ASSEMBLE PROTEIN"/>
    <property type="match status" value="1"/>
</dbReference>
<dbReference type="PANTHER" id="PTHR35007">
    <property type="entry name" value="INTEGRAL MEMBRANE PROTEIN-RELATED"/>
    <property type="match status" value="1"/>
</dbReference>
<keyword evidence="3 6" id="KW-0812">Transmembrane</keyword>
<dbReference type="InterPro" id="IPR018076">
    <property type="entry name" value="T2SS_GspF_dom"/>
</dbReference>
<keyword evidence="4 6" id="KW-1133">Transmembrane helix</keyword>
<reference evidence="8 9" key="1">
    <citation type="submission" date="2019-08" db="EMBL/GenBank/DDBJ databases">
        <title>In-depth cultivation of the pig gut microbiome towards novel bacterial diversity and tailored functional studies.</title>
        <authorList>
            <person name="Wylensek D."/>
            <person name="Hitch T.C.A."/>
            <person name="Clavel T."/>
        </authorList>
    </citation>
    <scope>NUCLEOTIDE SEQUENCE [LARGE SCALE GENOMIC DNA]</scope>
    <source>
        <strain evidence="9">WCA-380-WT-3B3</strain>
    </source>
</reference>
<sequence length="326" mass="36689">MTILLILFSLSVSLLFFLLLYGLFKRKVEPKDQIRQRIRSIRTMEQAGGTSTPWADQVMAGVRRAPRKKADIPFKYRVIEPARAWANRKMHQLAPREIYQWLEGEIAAAGKTGSWTPDNFMLVVAVMPVLFGGMMFLAVMSSSYELIQKLTFCLLGAVIGAVLPFSTLNRTIRARQEQIRRELPETFDLLCVSVEAGLSFDAAIKKISSRMKGPFNDECRHMLNDVSMGMTRREAMKAMAVRCRVQEVSLFVTSIIQSEKLGTNMANTLRIQADNVRERHRQWVKAMALKAPVKIVLPLVGCILPAIFIVALGPAVMNIAKSFLGR</sequence>
<proteinExistence type="predicted"/>
<keyword evidence="9" id="KW-1185">Reference proteome</keyword>
<feature type="transmembrane region" description="Helical" evidence="6">
    <location>
        <begin position="6"/>
        <end position="24"/>
    </location>
</feature>
<evidence type="ECO:0000259" key="7">
    <source>
        <dbReference type="Pfam" id="PF00482"/>
    </source>
</evidence>
<dbReference type="RefSeq" id="WP_154620358.1">
    <property type="nucleotide sequence ID" value="NZ_VUNL01000004.1"/>
</dbReference>
<feature type="transmembrane region" description="Helical" evidence="6">
    <location>
        <begin position="120"/>
        <end position="140"/>
    </location>
</feature>
<keyword evidence="2" id="KW-1003">Cell membrane</keyword>
<dbReference type="AlphaFoldDB" id="A0A6I2UTR5"/>
<evidence type="ECO:0000313" key="8">
    <source>
        <dbReference type="EMBL" id="MSV24607.1"/>
    </source>
</evidence>
<evidence type="ECO:0000256" key="4">
    <source>
        <dbReference type="ARBA" id="ARBA00022989"/>
    </source>
</evidence>
<comment type="subcellular location">
    <subcellularLocation>
        <location evidence="1">Cell membrane</location>
        <topology evidence="1">Multi-pass membrane protein</topology>
    </subcellularLocation>
</comment>
<evidence type="ECO:0000256" key="2">
    <source>
        <dbReference type="ARBA" id="ARBA00022475"/>
    </source>
</evidence>